<dbReference type="AlphaFoldDB" id="A0A9K3GI02"/>
<gene>
    <name evidence="2" type="ORF">KIPB_006145</name>
</gene>
<organism evidence="2 3">
    <name type="scientific">Kipferlia bialata</name>
    <dbReference type="NCBI Taxonomy" id="797122"/>
    <lineage>
        <taxon>Eukaryota</taxon>
        <taxon>Metamonada</taxon>
        <taxon>Carpediemonas-like organisms</taxon>
        <taxon>Kipferlia</taxon>
    </lineage>
</organism>
<dbReference type="Proteomes" id="UP000265618">
    <property type="component" value="Unassembled WGS sequence"/>
</dbReference>
<reference evidence="2 3" key="1">
    <citation type="journal article" date="2018" name="PLoS ONE">
        <title>The draft genome of Kipferlia bialata reveals reductive genome evolution in fornicate parasites.</title>
        <authorList>
            <person name="Tanifuji G."/>
            <person name="Takabayashi S."/>
            <person name="Kume K."/>
            <person name="Takagi M."/>
            <person name="Nakayama T."/>
            <person name="Kamikawa R."/>
            <person name="Inagaki Y."/>
            <person name="Hashimoto T."/>
        </authorList>
    </citation>
    <scope>NUCLEOTIDE SEQUENCE [LARGE SCALE GENOMIC DNA]</scope>
    <source>
        <strain evidence="2">NY0173</strain>
    </source>
</reference>
<protein>
    <submittedName>
        <fullName evidence="2">Uncharacterized protein</fullName>
    </submittedName>
</protein>
<feature type="region of interest" description="Disordered" evidence="1">
    <location>
        <begin position="1"/>
        <end position="87"/>
    </location>
</feature>
<feature type="compositionally biased region" description="Basic and acidic residues" evidence="1">
    <location>
        <begin position="1"/>
        <end position="26"/>
    </location>
</feature>
<evidence type="ECO:0000256" key="1">
    <source>
        <dbReference type="SAM" id="MobiDB-lite"/>
    </source>
</evidence>
<comment type="caution">
    <text evidence="2">The sequence shown here is derived from an EMBL/GenBank/DDBJ whole genome shotgun (WGS) entry which is preliminary data.</text>
</comment>
<dbReference type="EMBL" id="BDIP01001544">
    <property type="protein sequence ID" value="GIQ84614.1"/>
    <property type="molecule type" value="Genomic_DNA"/>
</dbReference>
<name>A0A9K3GI02_9EUKA</name>
<proteinExistence type="predicted"/>
<keyword evidence="3" id="KW-1185">Reference proteome</keyword>
<evidence type="ECO:0000313" key="2">
    <source>
        <dbReference type="EMBL" id="GIQ84614.1"/>
    </source>
</evidence>
<feature type="region of interest" description="Disordered" evidence="1">
    <location>
        <begin position="109"/>
        <end position="157"/>
    </location>
</feature>
<accession>A0A9K3GI02</accession>
<sequence length="157" mass="17797">MTLEKPKEGEREDGTHSVAGGERDTKGGGGTHHSDPAGGISREADTLDTVPDAQGEREGEGTVATTQDGVDGARPQPVGHRHRPREVEFRARWHRLLCSCFLGRDLRREREEELREREEVSRREEREQEDTDRRNARERQAEGVDAGREREAHGKRK</sequence>
<evidence type="ECO:0000313" key="3">
    <source>
        <dbReference type="Proteomes" id="UP000265618"/>
    </source>
</evidence>